<organism evidence="1">
    <name type="scientific">marine metagenome</name>
    <dbReference type="NCBI Taxonomy" id="408172"/>
    <lineage>
        <taxon>unclassified sequences</taxon>
        <taxon>metagenomes</taxon>
        <taxon>ecological metagenomes</taxon>
    </lineage>
</organism>
<dbReference type="EMBL" id="UINC01226876">
    <property type="protein sequence ID" value="SVE57548.1"/>
    <property type="molecule type" value="Genomic_DNA"/>
</dbReference>
<dbReference type="AlphaFoldDB" id="A0A383EN74"/>
<reference evidence="1" key="1">
    <citation type="submission" date="2018-05" db="EMBL/GenBank/DDBJ databases">
        <authorList>
            <person name="Lanie J.A."/>
            <person name="Ng W.-L."/>
            <person name="Kazmierczak K.M."/>
            <person name="Andrzejewski T.M."/>
            <person name="Davidsen T.M."/>
            <person name="Wayne K.J."/>
            <person name="Tettelin H."/>
            <person name="Glass J.I."/>
            <person name="Rusch D."/>
            <person name="Podicherti R."/>
            <person name="Tsui H.-C.T."/>
            <person name="Winkler M.E."/>
        </authorList>
    </citation>
    <scope>NUCLEOTIDE SEQUENCE</scope>
</reference>
<sequence length="89" mass="9891">VKSEGLNNPSQVADRFGSASLLFENRIRIHTEDLSSVEPVETTELPCPGLIEGSSGPIVDIQKRLWLSYKEHTVDDLAQEGDEGRDKLR</sequence>
<evidence type="ECO:0000313" key="1">
    <source>
        <dbReference type="EMBL" id="SVE57548.1"/>
    </source>
</evidence>
<accession>A0A383EN74</accession>
<proteinExistence type="predicted"/>
<name>A0A383EN74_9ZZZZ</name>
<gene>
    <name evidence="1" type="ORF">METZ01_LOCUS510402</name>
</gene>
<feature type="non-terminal residue" evidence="1">
    <location>
        <position position="1"/>
    </location>
</feature>
<protein>
    <submittedName>
        <fullName evidence="1">Uncharacterized protein</fullName>
    </submittedName>
</protein>